<dbReference type="GO" id="GO:0007131">
    <property type="term" value="P:reciprocal meiotic recombination"/>
    <property type="evidence" value="ECO:0007669"/>
    <property type="project" value="UniProtKB-UniRule"/>
</dbReference>
<evidence type="ECO:0000313" key="5">
    <source>
        <dbReference type="Proteomes" id="UP001314170"/>
    </source>
</evidence>
<dbReference type="GO" id="GO:0051598">
    <property type="term" value="P:meiotic recombination checkpoint signaling"/>
    <property type="evidence" value="ECO:0007669"/>
    <property type="project" value="TreeGrafter"/>
</dbReference>
<keyword evidence="5" id="KW-1185">Reference proteome</keyword>
<organism evidence="4 5">
    <name type="scientific">Dovyalis caffra</name>
    <dbReference type="NCBI Taxonomy" id="77055"/>
    <lineage>
        <taxon>Eukaryota</taxon>
        <taxon>Viridiplantae</taxon>
        <taxon>Streptophyta</taxon>
        <taxon>Embryophyta</taxon>
        <taxon>Tracheophyta</taxon>
        <taxon>Spermatophyta</taxon>
        <taxon>Magnoliopsida</taxon>
        <taxon>eudicotyledons</taxon>
        <taxon>Gunneridae</taxon>
        <taxon>Pentapetalae</taxon>
        <taxon>rosids</taxon>
        <taxon>fabids</taxon>
        <taxon>Malpighiales</taxon>
        <taxon>Salicaceae</taxon>
        <taxon>Flacourtieae</taxon>
        <taxon>Dovyalis</taxon>
    </lineage>
</organism>
<gene>
    <name evidence="4" type="ORF">DCAF_LOCUS27589</name>
</gene>
<dbReference type="PANTHER" id="PTHR45991:SF1">
    <property type="entry name" value="PACHYTENE CHECKPOINT PROTEIN 2 HOMOLOG"/>
    <property type="match status" value="1"/>
</dbReference>
<keyword evidence="3" id="KW-0469">Meiosis</keyword>
<comment type="caution">
    <text evidence="4">The sequence shown here is derived from an EMBL/GenBank/DDBJ whole genome shotgun (WGS) entry which is preliminary data.</text>
</comment>
<comment type="similarity">
    <text evidence="3">Belongs to the AAA ATPase family. PCH2 subfamily.</text>
</comment>
<reference evidence="4 5" key="1">
    <citation type="submission" date="2024-01" db="EMBL/GenBank/DDBJ databases">
        <authorList>
            <person name="Waweru B."/>
        </authorList>
    </citation>
    <scope>NUCLEOTIDE SEQUENCE [LARGE SCALE GENOMIC DNA]</scope>
</reference>
<dbReference type="AlphaFoldDB" id="A0AAV1SWQ1"/>
<dbReference type="GO" id="GO:0005524">
    <property type="term" value="F:ATP binding"/>
    <property type="evidence" value="ECO:0007669"/>
    <property type="project" value="UniProtKB-KW"/>
</dbReference>
<dbReference type="GO" id="GO:0005694">
    <property type="term" value="C:chromosome"/>
    <property type="evidence" value="ECO:0007669"/>
    <property type="project" value="TreeGrafter"/>
</dbReference>
<keyword evidence="2" id="KW-0067">ATP-binding</keyword>
<evidence type="ECO:0000313" key="4">
    <source>
        <dbReference type="EMBL" id="CAK7357303.1"/>
    </source>
</evidence>
<proteinExistence type="inferred from homology"/>
<comment type="subcellular location">
    <subcellularLocation>
        <location evidence="3">Nucleus</location>
    </subcellularLocation>
</comment>
<evidence type="ECO:0000256" key="1">
    <source>
        <dbReference type="ARBA" id="ARBA00022741"/>
    </source>
</evidence>
<accession>A0AAV1SWQ1</accession>
<evidence type="ECO:0000256" key="3">
    <source>
        <dbReference type="RuleBase" id="RU369050"/>
    </source>
</evidence>
<keyword evidence="3" id="KW-0539">Nucleus</keyword>
<comment type="function">
    <text evidence="3">Plays a key role in chromosome recombination during meiosis.</text>
</comment>
<keyword evidence="1" id="KW-0547">Nucleotide-binding</keyword>
<sequence>MDISMQNPIETTTNHDVYDGNGVALTSSSASPIFPHHKFLVSVEVCLKPSSTARNEDVRLAVESEEGPCEELSEDGQLSSFNEWILPAKEFDGMWESLIYEPGLKQRLLRYAASALLFTEKRVDPFLVSWNR</sequence>
<dbReference type="Proteomes" id="UP001314170">
    <property type="component" value="Unassembled WGS sequence"/>
</dbReference>
<dbReference type="PANTHER" id="PTHR45991">
    <property type="entry name" value="PACHYTENE CHECKPOINT PROTEIN 2"/>
    <property type="match status" value="1"/>
</dbReference>
<name>A0AAV1SWQ1_9ROSI</name>
<evidence type="ECO:0000256" key="2">
    <source>
        <dbReference type="ARBA" id="ARBA00022840"/>
    </source>
</evidence>
<dbReference type="InterPro" id="IPR044539">
    <property type="entry name" value="Pch2-like"/>
</dbReference>
<dbReference type="EMBL" id="CAWUPB010001198">
    <property type="protein sequence ID" value="CAK7357303.1"/>
    <property type="molecule type" value="Genomic_DNA"/>
</dbReference>
<dbReference type="GO" id="GO:0005634">
    <property type="term" value="C:nucleus"/>
    <property type="evidence" value="ECO:0007669"/>
    <property type="project" value="UniProtKB-SubCell"/>
</dbReference>
<dbReference type="Pfam" id="PF23563">
    <property type="entry name" value="TRIP13_N"/>
    <property type="match status" value="1"/>
</dbReference>
<protein>
    <recommendedName>
        <fullName evidence="3">Pachytene checkpoint protein 2 homolog</fullName>
    </recommendedName>
</protein>